<comment type="caution">
    <text evidence="1">The sequence shown here is derived from an EMBL/GenBank/DDBJ whole genome shotgun (WGS) entry which is preliminary data.</text>
</comment>
<organism evidence="1 2">
    <name type="scientific">Pseudoloma neurophilia</name>
    <dbReference type="NCBI Taxonomy" id="146866"/>
    <lineage>
        <taxon>Eukaryota</taxon>
        <taxon>Fungi</taxon>
        <taxon>Fungi incertae sedis</taxon>
        <taxon>Microsporidia</taxon>
        <taxon>Pseudoloma</taxon>
    </lineage>
</organism>
<keyword evidence="2" id="KW-1185">Reference proteome</keyword>
<evidence type="ECO:0000313" key="1">
    <source>
        <dbReference type="EMBL" id="KRH95145.1"/>
    </source>
</evidence>
<name>A0A0R0M0V2_9MICR</name>
<reference evidence="1 2" key="1">
    <citation type="submission" date="2015-07" db="EMBL/GenBank/DDBJ databases">
        <title>The genome of Pseudoloma neurophilia, a relevant intracellular parasite of the zebrafish.</title>
        <authorList>
            <person name="Ndikumana S."/>
            <person name="Pelin A."/>
            <person name="Sanders J."/>
            <person name="Corradi N."/>
        </authorList>
    </citation>
    <scope>NUCLEOTIDE SEQUENCE [LARGE SCALE GENOMIC DNA]</scope>
    <source>
        <strain evidence="1 2">MK1</strain>
    </source>
</reference>
<protein>
    <submittedName>
        <fullName evidence="1">Uncharacterized protein</fullName>
    </submittedName>
</protein>
<dbReference type="VEuPathDB" id="MicrosporidiaDB:M153_2500050723"/>
<sequence length="52" mass="6005">MFCLPDDVIDYYKNNLWSNPSEISCHRIRTMYSGNKVLMVMNREAVGGIKGH</sequence>
<gene>
    <name evidence="1" type="ORF">M153_2500050723</name>
</gene>
<dbReference type="AlphaFoldDB" id="A0A0R0M0V2"/>
<evidence type="ECO:0000313" key="2">
    <source>
        <dbReference type="Proteomes" id="UP000051530"/>
    </source>
</evidence>
<dbReference type="EMBL" id="LGUB01000005">
    <property type="protein sequence ID" value="KRH95145.1"/>
    <property type="molecule type" value="Genomic_DNA"/>
</dbReference>
<dbReference type="Proteomes" id="UP000051530">
    <property type="component" value="Unassembled WGS sequence"/>
</dbReference>
<proteinExistence type="predicted"/>
<accession>A0A0R0M0V2</accession>